<evidence type="ECO:0000259" key="2">
    <source>
        <dbReference type="Pfam" id="PF05299"/>
    </source>
</evidence>
<dbReference type="InterPro" id="IPR027268">
    <property type="entry name" value="Peptidase_M4/M1_CTD_sf"/>
</dbReference>
<dbReference type="Proteomes" id="UP000198131">
    <property type="component" value="Unassembled WGS sequence"/>
</dbReference>
<dbReference type="OrthoDB" id="9778516at2"/>
<dbReference type="Gene3D" id="1.10.390.10">
    <property type="entry name" value="Neutral Protease Domain 2"/>
    <property type="match status" value="1"/>
</dbReference>
<keyword evidence="5" id="KW-1185">Reference proteome</keyword>
<dbReference type="InterPro" id="IPR007963">
    <property type="entry name" value="Peptidase_M61_catalytic"/>
</dbReference>
<keyword evidence="4" id="KW-0645">Protease</keyword>
<reference evidence="5" key="1">
    <citation type="submission" date="2017-06" db="EMBL/GenBank/DDBJ databases">
        <authorList>
            <person name="Varghese N."/>
            <person name="Submissions S."/>
        </authorList>
    </citation>
    <scope>NUCLEOTIDE SEQUENCE [LARGE SCALE GENOMIC DNA]</scope>
    <source>
        <strain evidence="5">DSM 11116</strain>
    </source>
</reference>
<protein>
    <submittedName>
        <fullName evidence="4">Predicted metalloprotease, contains C-terminal PDZ domain</fullName>
    </submittedName>
</protein>
<feature type="domain" description="Peptidase M61 catalytic" evidence="2">
    <location>
        <begin position="304"/>
        <end position="409"/>
    </location>
</feature>
<feature type="chain" id="PRO_5013120990" evidence="1">
    <location>
        <begin position="21"/>
        <end position="613"/>
    </location>
</feature>
<accession>A0A212UFT2</accession>
<dbReference type="GO" id="GO:0008237">
    <property type="term" value="F:metallopeptidase activity"/>
    <property type="evidence" value="ECO:0007669"/>
    <property type="project" value="UniProtKB-KW"/>
</dbReference>
<keyword evidence="4" id="KW-0378">Hydrolase</keyword>
<dbReference type="RefSeq" id="WP_088845000.1">
    <property type="nucleotide sequence ID" value="NZ_FYEW01000002.1"/>
</dbReference>
<proteinExistence type="predicted"/>
<sequence>MKTFYLALGLGLAVAATAQAQQSAAGYQIALDLQNIQNDRVKVVVQTPPIKEAQVTYVMPSVVPGSYSKKDYGRFVTSFKAFDSKDKPLKVKNNGPNLFVIDNAKNLARLEYLVDDTWDAKQDDSFIFQPGGTNIEAGRNVTLNHYGFYGYLEGYKMLPYQVSVQKPADFYGASALDVRHESPTKDVFSANDYVTLADGPVLYNKPDTASFSTGGARISVAVLSEGGVVKAAQVSEMLRPMSEALTKFFGKMPVPKYQFLMYFPSLTSPLNSKNGGYGAMEHSYSSLYFLPEIPDQDRMRSMVLEVASHEFLHMLAPLNIHSKEIGEFDFQNPKMSQHLWLYEGVTEYVSQLVQVRGGLITPDEFRERMKGKIDKSQEFKDVSFTEMSRKILEAPYKDMYNNVYEKGALLGLLLDIRIRELSQGRQTLRDVLLALREKYGPNRSFEDSQLIPEVVALTNPQLQQFFDRYVIGAEPLPLQEYFGKIGWTYAPVGQAKVKAFGNIGFGYDQGKDQFRAMKTKAEENAFGLNEGDVILAINGQAVNMQSAEKLLRPLVEPKTADPVRVKFRTGANGPEQERQATPREFDVEVKNLVEAVPTPTPTQQALQDGLFKG</sequence>
<evidence type="ECO:0000313" key="4">
    <source>
        <dbReference type="EMBL" id="SNC77033.1"/>
    </source>
</evidence>
<gene>
    <name evidence="4" type="ORF">SAMN06265337_3685</name>
</gene>
<dbReference type="EMBL" id="FYEW01000002">
    <property type="protein sequence ID" value="SNC77033.1"/>
    <property type="molecule type" value="Genomic_DNA"/>
</dbReference>
<dbReference type="Pfam" id="PF17899">
    <property type="entry name" value="Peptidase_M61_N"/>
    <property type="match status" value="1"/>
</dbReference>
<keyword evidence="1" id="KW-0732">Signal</keyword>
<dbReference type="GO" id="GO:0006508">
    <property type="term" value="P:proteolysis"/>
    <property type="evidence" value="ECO:0007669"/>
    <property type="project" value="UniProtKB-KW"/>
</dbReference>
<name>A0A212UFT2_9BACT</name>
<dbReference type="Gene3D" id="2.60.40.3650">
    <property type="match status" value="1"/>
</dbReference>
<dbReference type="Pfam" id="PF05299">
    <property type="entry name" value="Peptidase_M61"/>
    <property type="match status" value="1"/>
</dbReference>
<dbReference type="AlphaFoldDB" id="A0A212UFT2"/>
<evidence type="ECO:0000256" key="1">
    <source>
        <dbReference type="SAM" id="SignalP"/>
    </source>
</evidence>
<evidence type="ECO:0000313" key="5">
    <source>
        <dbReference type="Proteomes" id="UP000198131"/>
    </source>
</evidence>
<dbReference type="SUPFAM" id="SSF55486">
    <property type="entry name" value="Metalloproteases ('zincins'), catalytic domain"/>
    <property type="match status" value="1"/>
</dbReference>
<keyword evidence="4" id="KW-0482">Metalloprotease</keyword>
<evidence type="ECO:0000259" key="3">
    <source>
        <dbReference type="Pfam" id="PF17899"/>
    </source>
</evidence>
<feature type="domain" description="Peptidase M61 N-terminal" evidence="3">
    <location>
        <begin position="29"/>
        <end position="203"/>
    </location>
</feature>
<feature type="signal peptide" evidence="1">
    <location>
        <begin position="1"/>
        <end position="20"/>
    </location>
</feature>
<dbReference type="InterPro" id="IPR040756">
    <property type="entry name" value="Peptidase_M61_N"/>
</dbReference>
<organism evidence="4 5">
    <name type="scientific">Hymenobacter gelipurpurascens</name>
    <dbReference type="NCBI Taxonomy" id="89968"/>
    <lineage>
        <taxon>Bacteria</taxon>
        <taxon>Pseudomonadati</taxon>
        <taxon>Bacteroidota</taxon>
        <taxon>Cytophagia</taxon>
        <taxon>Cytophagales</taxon>
        <taxon>Hymenobacteraceae</taxon>
        <taxon>Hymenobacter</taxon>
    </lineage>
</organism>